<dbReference type="InterPro" id="IPR012677">
    <property type="entry name" value="Nucleotide-bd_a/b_plait_sf"/>
</dbReference>
<evidence type="ECO:0000256" key="3">
    <source>
        <dbReference type="PROSITE-ProRule" id="PRU00176"/>
    </source>
</evidence>
<dbReference type="Proteomes" id="UP001279410">
    <property type="component" value="Unassembled WGS sequence"/>
</dbReference>
<name>A0AAD3NNH6_LATJO</name>
<gene>
    <name evidence="5" type="ORF">AKAME5_002647700</name>
</gene>
<feature type="domain" description="RRM" evidence="4">
    <location>
        <begin position="25"/>
        <end position="105"/>
    </location>
</feature>
<organism evidence="5 6">
    <name type="scientific">Lates japonicus</name>
    <name type="common">Japanese lates</name>
    <dbReference type="NCBI Taxonomy" id="270547"/>
    <lineage>
        <taxon>Eukaryota</taxon>
        <taxon>Metazoa</taxon>
        <taxon>Chordata</taxon>
        <taxon>Craniata</taxon>
        <taxon>Vertebrata</taxon>
        <taxon>Euteleostomi</taxon>
        <taxon>Actinopterygii</taxon>
        <taxon>Neopterygii</taxon>
        <taxon>Teleostei</taxon>
        <taxon>Neoteleostei</taxon>
        <taxon>Acanthomorphata</taxon>
        <taxon>Carangaria</taxon>
        <taxon>Carangaria incertae sedis</taxon>
        <taxon>Centropomidae</taxon>
        <taxon>Lates</taxon>
    </lineage>
</organism>
<dbReference type="PANTHER" id="PTHR48032">
    <property type="entry name" value="RNA-BINDING PROTEIN MUSASHI HOMOLOG RBP6"/>
    <property type="match status" value="1"/>
</dbReference>
<dbReference type="GO" id="GO:0005737">
    <property type="term" value="C:cytoplasm"/>
    <property type="evidence" value="ECO:0007669"/>
    <property type="project" value="TreeGrafter"/>
</dbReference>
<dbReference type="GO" id="GO:0007417">
    <property type="term" value="P:central nervous system development"/>
    <property type="evidence" value="ECO:0007669"/>
    <property type="project" value="TreeGrafter"/>
</dbReference>
<accession>A0AAD3NNH6</accession>
<dbReference type="Gene3D" id="3.30.70.330">
    <property type="match status" value="1"/>
</dbReference>
<reference evidence="5" key="1">
    <citation type="submission" date="2022-08" db="EMBL/GenBank/DDBJ databases">
        <title>Genome sequencing of akame (Lates japonicus).</title>
        <authorList>
            <person name="Hashiguchi Y."/>
            <person name="Takahashi H."/>
        </authorList>
    </citation>
    <scope>NUCLEOTIDE SEQUENCE</scope>
    <source>
        <strain evidence="5">Kochi</strain>
    </source>
</reference>
<dbReference type="InterPro" id="IPR035979">
    <property type="entry name" value="RBD_domain_sf"/>
</dbReference>
<dbReference type="SMART" id="SM00360">
    <property type="entry name" value="RRM"/>
    <property type="match status" value="1"/>
</dbReference>
<evidence type="ECO:0000256" key="1">
    <source>
        <dbReference type="ARBA" id="ARBA00022737"/>
    </source>
</evidence>
<dbReference type="SUPFAM" id="SSF54928">
    <property type="entry name" value="RNA-binding domain, RBD"/>
    <property type="match status" value="1"/>
</dbReference>
<dbReference type="PROSITE" id="PS50102">
    <property type="entry name" value="RRM"/>
    <property type="match status" value="1"/>
</dbReference>
<keyword evidence="2 3" id="KW-0694">RNA-binding</keyword>
<dbReference type="EMBL" id="BRZM01002728">
    <property type="protein sequence ID" value="GLD75144.1"/>
    <property type="molecule type" value="Genomic_DNA"/>
</dbReference>
<evidence type="ECO:0000313" key="6">
    <source>
        <dbReference type="Proteomes" id="UP001279410"/>
    </source>
</evidence>
<keyword evidence="6" id="KW-1185">Reference proteome</keyword>
<sequence length="163" mass="17541">MLNGQCTTSERGLEGHKHNVVRPTPIVSLQPLASTSTSPKTGKREGLKEYFCKFGEVKECMVMRDPVTKRSRGFGFVTYAEQAGVEKVLAQNRHELDSKTGANMKAFFLGLHCHGYLGDLNGVGAPAKPSQAKKTCAHWPDFACKNGQCGSLPGGAVMEVVSA</sequence>
<comment type="caution">
    <text evidence="5">The sequence shown here is derived from an EMBL/GenBank/DDBJ whole genome shotgun (WGS) entry which is preliminary data.</text>
</comment>
<proteinExistence type="predicted"/>
<dbReference type="GO" id="GO:0003729">
    <property type="term" value="F:mRNA binding"/>
    <property type="evidence" value="ECO:0007669"/>
    <property type="project" value="TreeGrafter"/>
</dbReference>
<dbReference type="PANTHER" id="PTHR48032:SF3">
    <property type="entry name" value="RNA-BINDING PROTEIN MUSASHI HOMOLOG 1"/>
    <property type="match status" value="1"/>
</dbReference>
<evidence type="ECO:0000259" key="4">
    <source>
        <dbReference type="PROSITE" id="PS50102"/>
    </source>
</evidence>
<evidence type="ECO:0000313" key="5">
    <source>
        <dbReference type="EMBL" id="GLD75144.1"/>
    </source>
</evidence>
<dbReference type="InterPro" id="IPR000504">
    <property type="entry name" value="RRM_dom"/>
</dbReference>
<dbReference type="AlphaFoldDB" id="A0AAD3NNH6"/>
<keyword evidence="1" id="KW-0677">Repeat</keyword>
<evidence type="ECO:0000256" key="2">
    <source>
        <dbReference type="ARBA" id="ARBA00022884"/>
    </source>
</evidence>
<dbReference type="Pfam" id="PF00076">
    <property type="entry name" value="RRM_1"/>
    <property type="match status" value="1"/>
</dbReference>
<protein>
    <submittedName>
        <fullName evidence="5">RNA-binding protein Musashi homolog 1 isoform X1</fullName>
    </submittedName>
</protein>
<dbReference type="GO" id="GO:0006417">
    <property type="term" value="P:regulation of translation"/>
    <property type="evidence" value="ECO:0007669"/>
    <property type="project" value="TreeGrafter"/>
</dbReference>